<name>A0AAV1N1T7_SCOSC</name>
<evidence type="ECO:0000313" key="2">
    <source>
        <dbReference type="EMBL" id="CAK6953286.1"/>
    </source>
</evidence>
<feature type="compositionally biased region" description="Acidic residues" evidence="1">
    <location>
        <begin position="77"/>
        <end position="88"/>
    </location>
</feature>
<proteinExistence type="predicted"/>
<accession>A0AAV1N1T7</accession>
<gene>
    <name evidence="2" type="ORF">FSCOSCO3_A026883</name>
</gene>
<feature type="region of interest" description="Disordered" evidence="1">
    <location>
        <begin position="51"/>
        <end position="101"/>
    </location>
</feature>
<dbReference type="EMBL" id="CAWUFR010000013">
    <property type="protein sequence ID" value="CAK6953286.1"/>
    <property type="molecule type" value="Genomic_DNA"/>
</dbReference>
<dbReference type="AlphaFoldDB" id="A0AAV1N1T7"/>
<evidence type="ECO:0000313" key="3">
    <source>
        <dbReference type="Proteomes" id="UP001314229"/>
    </source>
</evidence>
<evidence type="ECO:0000256" key="1">
    <source>
        <dbReference type="SAM" id="MobiDB-lite"/>
    </source>
</evidence>
<protein>
    <submittedName>
        <fullName evidence="2">Metalloreductase STEAP4-like isoform X2</fullName>
    </submittedName>
</protein>
<reference evidence="2 3" key="1">
    <citation type="submission" date="2024-01" db="EMBL/GenBank/DDBJ databases">
        <authorList>
            <person name="Alioto T."/>
            <person name="Alioto T."/>
            <person name="Gomez Garrido J."/>
        </authorList>
    </citation>
    <scope>NUCLEOTIDE SEQUENCE [LARGE SCALE GENOMIC DNA]</scope>
</reference>
<dbReference type="Proteomes" id="UP001314229">
    <property type="component" value="Unassembled WGS sequence"/>
</dbReference>
<organism evidence="2 3">
    <name type="scientific">Scomber scombrus</name>
    <name type="common">Atlantic mackerel</name>
    <name type="synonym">Scomber vernalis</name>
    <dbReference type="NCBI Taxonomy" id="13677"/>
    <lineage>
        <taxon>Eukaryota</taxon>
        <taxon>Metazoa</taxon>
        <taxon>Chordata</taxon>
        <taxon>Craniata</taxon>
        <taxon>Vertebrata</taxon>
        <taxon>Euteleostomi</taxon>
        <taxon>Actinopterygii</taxon>
        <taxon>Neopterygii</taxon>
        <taxon>Teleostei</taxon>
        <taxon>Neoteleostei</taxon>
        <taxon>Acanthomorphata</taxon>
        <taxon>Pelagiaria</taxon>
        <taxon>Scombriformes</taxon>
        <taxon>Scombridae</taxon>
        <taxon>Scomber</taxon>
    </lineage>
</organism>
<sequence length="101" mass="11171">MTTVIDLGSLRVSLQHPPLLLINIDCHCPEISGEPVSPYVTHMAVAGVLDKTTDTPLTPAGEDDHSGPVSSMCQAWPDEDEQEEEEMEQQQQQEEKDEERG</sequence>
<keyword evidence="3" id="KW-1185">Reference proteome</keyword>
<comment type="caution">
    <text evidence="2">The sequence shown here is derived from an EMBL/GenBank/DDBJ whole genome shotgun (WGS) entry which is preliminary data.</text>
</comment>